<organism evidence="1 2">
    <name type="scientific">Thelephora ganbajun</name>
    <name type="common">Ganba fungus</name>
    <dbReference type="NCBI Taxonomy" id="370292"/>
    <lineage>
        <taxon>Eukaryota</taxon>
        <taxon>Fungi</taxon>
        <taxon>Dikarya</taxon>
        <taxon>Basidiomycota</taxon>
        <taxon>Agaricomycotina</taxon>
        <taxon>Agaricomycetes</taxon>
        <taxon>Thelephorales</taxon>
        <taxon>Thelephoraceae</taxon>
        <taxon>Thelephora</taxon>
    </lineage>
</organism>
<dbReference type="EMBL" id="MU118066">
    <property type="protein sequence ID" value="KAF9646158.1"/>
    <property type="molecule type" value="Genomic_DNA"/>
</dbReference>
<accession>A0ACB6Z9W8</accession>
<protein>
    <submittedName>
        <fullName evidence="1">Pectin lyase-like protein</fullName>
    </submittedName>
</protein>
<reference evidence="1" key="1">
    <citation type="submission" date="2019-10" db="EMBL/GenBank/DDBJ databases">
        <authorList>
            <consortium name="DOE Joint Genome Institute"/>
            <person name="Kuo A."/>
            <person name="Miyauchi S."/>
            <person name="Kiss E."/>
            <person name="Drula E."/>
            <person name="Kohler A."/>
            <person name="Sanchez-Garcia M."/>
            <person name="Andreopoulos B."/>
            <person name="Barry K.W."/>
            <person name="Bonito G."/>
            <person name="Buee M."/>
            <person name="Carver A."/>
            <person name="Chen C."/>
            <person name="Cichocki N."/>
            <person name="Clum A."/>
            <person name="Culley D."/>
            <person name="Crous P.W."/>
            <person name="Fauchery L."/>
            <person name="Girlanda M."/>
            <person name="Hayes R."/>
            <person name="Keri Z."/>
            <person name="Labutti K."/>
            <person name="Lipzen A."/>
            <person name="Lombard V."/>
            <person name="Magnuson J."/>
            <person name="Maillard F."/>
            <person name="Morin E."/>
            <person name="Murat C."/>
            <person name="Nolan M."/>
            <person name="Ohm R."/>
            <person name="Pangilinan J."/>
            <person name="Pereira M."/>
            <person name="Perotto S."/>
            <person name="Peter M."/>
            <person name="Riley R."/>
            <person name="Sitrit Y."/>
            <person name="Stielow B."/>
            <person name="Szollosi G."/>
            <person name="Zifcakova L."/>
            <person name="Stursova M."/>
            <person name="Spatafora J.W."/>
            <person name="Tedersoo L."/>
            <person name="Vaario L.-M."/>
            <person name="Yamada A."/>
            <person name="Yan M."/>
            <person name="Wang P."/>
            <person name="Xu J."/>
            <person name="Bruns T."/>
            <person name="Baldrian P."/>
            <person name="Vilgalys R."/>
            <person name="Henrissat B."/>
            <person name="Grigoriev I.V."/>
            <person name="Hibbett D."/>
            <person name="Nagy L.G."/>
            <person name="Martin F.M."/>
        </authorList>
    </citation>
    <scope>NUCLEOTIDE SEQUENCE</scope>
    <source>
        <strain evidence="1">P2</strain>
    </source>
</reference>
<reference evidence="1" key="2">
    <citation type="journal article" date="2020" name="Nat. Commun.">
        <title>Large-scale genome sequencing of mycorrhizal fungi provides insights into the early evolution of symbiotic traits.</title>
        <authorList>
            <person name="Miyauchi S."/>
            <person name="Kiss E."/>
            <person name="Kuo A."/>
            <person name="Drula E."/>
            <person name="Kohler A."/>
            <person name="Sanchez-Garcia M."/>
            <person name="Morin E."/>
            <person name="Andreopoulos B."/>
            <person name="Barry K.W."/>
            <person name="Bonito G."/>
            <person name="Buee M."/>
            <person name="Carver A."/>
            <person name="Chen C."/>
            <person name="Cichocki N."/>
            <person name="Clum A."/>
            <person name="Culley D."/>
            <person name="Crous P.W."/>
            <person name="Fauchery L."/>
            <person name="Girlanda M."/>
            <person name="Hayes R.D."/>
            <person name="Keri Z."/>
            <person name="LaButti K."/>
            <person name="Lipzen A."/>
            <person name="Lombard V."/>
            <person name="Magnuson J."/>
            <person name="Maillard F."/>
            <person name="Murat C."/>
            <person name="Nolan M."/>
            <person name="Ohm R.A."/>
            <person name="Pangilinan J."/>
            <person name="Pereira M.F."/>
            <person name="Perotto S."/>
            <person name="Peter M."/>
            <person name="Pfister S."/>
            <person name="Riley R."/>
            <person name="Sitrit Y."/>
            <person name="Stielow J.B."/>
            <person name="Szollosi G."/>
            <person name="Zifcakova L."/>
            <person name="Stursova M."/>
            <person name="Spatafora J.W."/>
            <person name="Tedersoo L."/>
            <person name="Vaario L.M."/>
            <person name="Yamada A."/>
            <person name="Yan M."/>
            <person name="Wang P."/>
            <person name="Xu J."/>
            <person name="Bruns T."/>
            <person name="Baldrian P."/>
            <person name="Vilgalys R."/>
            <person name="Dunand C."/>
            <person name="Henrissat B."/>
            <person name="Grigoriev I.V."/>
            <person name="Hibbett D."/>
            <person name="Nagy L.G."/>
            <person name="Martin F.M."/>
        </authorList>
    </citation>
    <scope>NUCLEOTIDE SEQUENCE</scope>
    <source>
        <strain evidence="1">P2</strain>
    </source>
</reference>
<gene>
    <name evidence="1" type="ORF">BDM02DRAFT_3156661</name>
</gene>
<dbReference type="Proteomes" id="UP000886501">
    <property type="component" value="Unassembled WGS sequence"/>
</dbReference>
<evidence type="ECO:0000313" key="1">
    <source>
        <dbReference type="EMBL" id="KAF9646158.1"/>
    </source>
</evidence>
<sequence length="403" mass="43603">MHLLRLASALSSVSLTLAWATYIVPHSAGNDDTPALAAAFFADPKLATNATILFEQGVTYNILTPIRFPYFENVLVSVQGNLTYAANIQNTQAIVGSSDFPGHWFTFTGGSNVTLEGSEDPQWGWVDSHGQQWWDAMQEVSLRVNRPHGWGFQKITNGEIKYMKLWQPVAWSFSASGSKNLHIHHNTIIAISNNKTCLIGFAAQGTNLLFEDNTIFNGDDCLTVGSPADNIHFRNSYCNGGHGLSIGSLGKGGAVADVRNVLIENIDIDDSLYGARFKSWAGGKGTARNVTWKDIRMKKVRLPLGPKPKSTTANSTLIDTFTFENFRGTIDDNTNPGVSGATGKEVAIFDLYQGTAKAIIAKNVSMTTLSGAPVTVICDSTVITTDVGFKCWNGLFQPTAVGE</sequence>
<keyword evidence="2" id="KW-1185">Reference proteome</keyword>
<comment type="caution">
    <text evidence="1">The sequence shown here is derived from an EMBL/GenBank/DDBJ whole genome shotgun (WGS) entry which is preliminary data.</text>
</comment>
<evidence type="ECO:0000313" key="2">
    <source>
        <dbReference type="Proteomes" id="UP000886501"/>
    </source>
</evidence>
<proteinExistence type="predicted"/>
<name>A0ACB6Z9W8_THEGA</name>